<reference evidence="1 2" key="1">
    <citation type="journal article" date="2018" name="Science">
        <title>The opium poppy genome and morphinan production.</title>
        <authorList>
            <person name="Guo L."/>
            <person name="Winzer T."/>
            <person name="Yang X."/>
            <person name="Li Y."/>
            <person name="Ning Z."/>
            <person name="He Z."/>
            <person name="Teodor R."/>
            <person name="Lu Y."/>
            <person name="Bowser T.A."/>
            <person name="Graham I.A."/>
            <person name="Ye K."/>
        </authorList>
    </citation>
    <scope>NUCLEOTIDE SEQUENCE [LARGE SCALE GENOMIC DNA]</scope>
    <source>
        <strain evidence="2">cv. HN1</strain>
        <tissue evidence="1">Leaves</tissue>
    </source>
</reference>
<keyword evidence="2" id="KW-1185">Reference proteome</keyword>
<proteinExistence type="predicted"/>
<dbReference type="Proteomes" id="UP000316621">
    <property type="component" value="Chromosome 1"/>
</dbReference>
<protein>
    <submittedName>
        <fullName evidence="1">Uncharacterized protein</fullName>
    </submittedName>
</protein>
<dbReference type="AlphaFoldDB" id="A0A4Y7IGF6"/>
<gene>
    <name evidence="1" type="ORF">C5167_040904</name>
</gene>
<sequence length="61" mass="6742">MVVRIVLQNSSSLAFASYLSCLTMRYPLIPDLDLVVHGEEHRGLCHASYPSIFNSMASSNV</sequence>
<dbReference type="EMBL" id="CM010715">
    <property type="protein sequence ID" value="RZC47954.1"/>
    <property type="molecule type" value="Genomic_DNA"/>
</dbReference>
<evidence type="ECO:0000313" key="1">
    <source>
        <dbReference type="EMBL" id="RZC47954.1"/>
    </source>
</evidence>
<organism evidence="1 2">
    <name type="scientific">Papaver somniferum</name>
    <name type="common">Opium poppy</name>
    <dbReference type="NCBI Taxonomy" id="3469"/>
    <lineage>
        <taxon>Eukaryota</taxon>
        <taxon>Viridiplantae</taxon>
        <taxon>Streptophyta</taxon>
        <taxon>Embryophyta</taxon>
        <taxon>Tracheophyta</taxon>
        <taxon>Spermatophyta</taxon>
        <taxon>Magnoliopsida</taxon>
        <taxon>Ranunculales</taxon>
        <taxon>Papaveraceae</taxon>
        <taxon>Papaveroideae</taxon>
        <taxon>Papaver</taxon>
    </lineage>
</organism>
<dbReference type="Gramene" id="RZC47954">
    <property type="protein sequence ID" value="RZC47954"/>
    <property type="gene ID" value="C5167_040904"/>
</dbReference>
<name>A0A4Y7IGF6_PAPSO</name>
<evidence type="ECO:0000313" key="2">
    <source>
        <dbReference type="Proteomes" id="UP000316621"/>
    </source>
</evidence>
<accession>A0A4Y7IGF6</accession>